<dbReference type="CDD" id="cd00093">
    <property type="entry name" value="HTH_XRE"/>
    <property type="match status" value="1"/>
</dbReference>
<dbReference type="Gene3D" id="1.10.260.40">
    <property type="entry name" value="lambda repressor-like DNA-binding domains"/>
    <property type="match status" value="1"/>
</dbReference>
<keyword evidence="3" id="KW-1185">Reference proteome</keyword>
<reference evidence="2 3" key="1">
    <citation type="submission" date="2024-03" db="EMBL/GenBank/DDBJ databases">
        <title>Draft genome sequence of Pseudonocardia tropica JCM 19149.</title>
        <authorList>
            <person name="Butdee W."/>
            <person name="Duangmal K."/>
        </authorList>
    </citation>
    <scope>NUCLEOTIDE SEQUENCE [LARGE SCALE GENOMIC DNA]</scope>
    <source>
        <strain evidence="2 3">JCM 19149</strain>
    </source>
</reference>
<dbReference type="Gene3D" id="3.30.450.180">
    <property type="match status" value="1"/>
</dbReference>
<dbReference type="InterPro" id="IPR041413">
    <property type="entry name" value="MLTR_LBD"/>
</dbReference>
<dbReference type="PANTHER" id="PTHR35010:SF2">
    <property type="entry name" value="BLL4672 PROTEIN"/>
    <property type="match status" value="1"/>
</dbReference>
<dbReference type="Pfam" id="PF17765">
    <property type="entry name" value="MLTR_LBD"/>
    <property type="match status" value="1"/>
</dbReference>
<feature type="domain" description="HTH cro/C1-type" evidence="1">
    <location>
        <begin position="32"/>
        <end position="79"/>
    </location>
</feature>
<dbReference type="InterPro" id="IPR001387">
    <property type="entry name" value="Cro/C1-type_HTH"/>
</dbReference>
<dbReference type="SMART" id="SM00530">
    <property type="entry name" value="HTH_XRE"/>
    <property type="match status" value="1"/>
</dbReference>
<dbReference type="SUPFAM" id="SSF47413">
    <property type="entry name" value="lambda repressor-like DNA-binding domains"/>
    <property type="match status" value="1"/>
</dbReference>
<proteinExistence type="predicted"/>
<dbReference type="Pfam" id="PF13560">
    <property type="entry name" value="HTH_31"/>
    <property type="match status" value="1"/>
</dbReference>
<accession>A0ABV1JMS8</accession>
<organism evidence="2 3">
    <name type="scientific">Pseudonocardia tropica</name>
    <dbReference type="NCBI Taxonomy" id="681289"/>
    <lineage>
        <taxon>Bacteria</taxon>
        <taxon>Bacillati</taxon>
        <taxon>Actinomycetota</taxon>
        <taxon>Actinomycetes</taxon>
        <taxon>Pseudonocardiales</taxon>
        <taxon>Pseudonocardiaceae</taxon>
        <taxon>Pseudonocardia</taxon>
    </lineage>
</organism>
<evidence type="ECO:0000313" key="3">
    <source>
        <dbReference type="Proteomes" id="UP001464923"/>
    </source>
</evidence>
<protein>
    <submittedName>
        <fullName evidence="2">Helix-turn-helix transcriptional regulator</fullName>
    </submittedName>
</protein>
<dbReference type="PANTHER" id="PTHR35010">
    <property type="entry name" value="BLL4672 PROTEIN-RELATED"/>
    <property type="match status" value="1"/>
</dbReference>
<comment type="caution">
    <text evidence="2">The sequence shown here is derived from an EMBL/GenBank/DDBJ whole genome shotgun (WGS) entry which is preliminary data.</text>
</comment>
<dbReference type="PROSITE" id="PS50943">
    <property type="entry name" value="HTH_CROC1"/>
    <property type="match status" value="1"/>
</dbReference>
<dbReference type="EMBL" id="JBEDNP010000001">
    <property type="protein sequence ID" value="MEQ3537225.1"/>
    <property type="molecule type" value="Genomic_DNA"/>
</dbReference>
<gene>
    <name evidence="2" type="ORF">WHI96_00180</name>
</gene>
<sequence length="280" mass="29782">MTALGEFLAARRARLEPGAFGLPTTGARRVPGLRREELAGLAGVSPSYYTRLEQGHSRGASPAVLDALARVLALDEGERAHLHRIAATAARPVPLRSAPPERVDSRTADLLAAMSDVPALVLGRSGDVLAWNPLGHALLAAHLDPLSPACPRHRPNLVAMAVLDPHVRALYADPVARTRDLVAALRLAAGSRPDDARLSALVGDLSVRSDEFARLWADHQAHPCVQERSTLRHPLVGELTLDHQVLDVGRSPDRTVLVLTAPPGSPDQDALGLLARQVSG</sequence>
<evidence type="ECO:0000259" key="1">
    <source>
        <dbReference type="PROSITE" id="PS50943"/>
    </source>
</evidence>
<dbReference type="InterPro" id="IPR010982">
    <property type="entry name" value="Lambda_DNA-bd_dom_sf"/>
</dbReference>
<name>A0ABV1JMS8_9PSEU</name>
<dbReference type="Proteomes" id="UP001464923">
    <property type="component" value="Unassembled WGS sequence"/>
</dbReference>
<evidence type="ECO:0000313" key="2">
    <source>
        <dbReference type="EMBL" id="MEQ3537225.1"/>
    </source>
</evidence>